<dbReference type="PROSITE" id="PS50860">
    <property type="entry name" value="AA_TRNA_LIGASE_II_ALA"/>
    <property type="match status" value="1"/>
</dbReference>
<keyword evidence="8" id="KW-0030">Aminoacyl-tRNA synthetase</keyword>
<keyword evidence="5" id="KW-0067">ATP-binding</keyword>
<evidence type="ECO:0000256" key="2">
    <source>
        <dbReference type="ARBA" id="ARBA00022555"/>
    </source>
</evidence>
<reference evidence="11" key="1">
    <citation type="journal article" date="2014" name="Front. Microbiol.">
        <title>High frequency of phylogenetically diverse reductive dehalogenase-homologous genes in deep subseafloor sedimentary metagenomes.</title>
        <authorList>
            <person name="Kawai M."/>
            <person name="Futagami T."/>
            <person name="Toyoda A."/>
            <person name="Takaki Y."/>
            <person name="Nishi S."/>
            <person name="Hori S."/>
            <person name="Arai W."/>
            <person name="Tsubouchi T."/>
            <person name="Morono Y."/>
            <person name="Uchiyama I."/>
            <person name="Ito T."/>
            <person name="Fujiyama A."/>
            <person name="Inagaki F."/>
            <person name="Takami H."/>
        </authorList>
    </citation>
    <scope>NUCLEOTIDE SEQUENCE</scope>
    <source>
        <strain evidence="11">Expedition CK06-06</strain>
    </source>
</reference>
<dbReference type="GO" id="GO:0005524">
    <property type="term" value="F:ATP binding"/>
    <property type="evidence" value="ECO:0007669"/>
    <property type="project" value="UniProtKB-KW"/>
</dbReference>
<dbReference type="GO" id="GO:0006419">
    <property type="term" value="P:alanyl-tRNA aminoacylation"/>
    <property type="evidence" value="ECO:0007669"/>
    <property type="project" value="InterPro"/>
</dbReference>
<dbReference type="SUPFAM" id="SSF101353">
    <property type="entry name" value="Putative anticodon-binding domain of alanyl-tRNA synthetase (AlaRS)"/>
    <property type="match status" value="1"/>
</dbReference>
<keyword evidence="3" id="KW-0436">Ligase</keyword>
<feature type="domain" description="Alanyl-transfer RNA synthetases family profile" evidence="10">
    <location>
        <begin position="1"/>
        <end position="184"/>
    </location>
</feature>
<sequence length="227" mass="26749">NYLTECFKPIIKQIEKISKKRYEKDKNTNQAMRIIADHIKASVFIIADGIIPSNTEQGYVLRRLIRRAIRYGRELNIKNSIKQIADPVFKIYDDYPELQKNKKRILQELEKEEKKFNKTLEKGLNKFKRFVSEKKKLSGKNTFLLYQSYGFPIEMIEEECEKNNIKFSRKEFEKEQKKHQELSRTASAGKFKSGLADSSEATTKLHTAAHLLLKRVEFVLNFLELRP</sequence>
<dbReference type="GO" id="GO:0002161">
    <property type="term" value="F:aminoacyl-tRNA deacylase activity"/>
    <property type="evidence" value="ECO:0007669"/>
    <property type="project" value="TreeGrafter"/>
</dbReference>
<evidence type="ECO:0000259" key="10">
    <source>
        <dbReference type="PROSITE" id="PS50860"/>
    </source>
</evidence>
<dbReference type="InterPro" id="IPR018164">
    <property type="entry name" value="Ala-tRNA-synth_IIc_N"/>
</dbReference>
<keyword evidence="7" id="KW-0648">Protein biosynthesis</keyword>
<keyword evidence="9" id="KW-0175">Coiled coil</keyword>
<dbReference type="InterPro" id="IPR050058">
    <property type="entry name" value="Ala-tRNA_ligase"/>
</dbReference>
<dbReference type="PRINTS" id="PR00980">
    <property type="entry name" value="TRNASYNTHALA"/>
</dbReference>
<evidence type="ECO:0000256" key="8">
    <source>
        <dbReference type="ARBA" id="ARBA00023146"/>
    </source>
</evidence>
<dbReference type="Pfam" id="PF01411">
    <property type="entry name" value="tRNA-synt_2c"/>
    <property type="match status" value="1"/>
</dbReference>
<dbReference type="PANTHER" id="PTHR11777:SF9">
    <property type="entry name" value="ALANINE--TRNA LIGASE, CYTOPLASMIC"/>
    <property type="match status" value="1"/>
</dbReference>
<dbReference type="InterPro" id="IPR018165">
    <property type="entry name" value="Ala-tRNA-synth_IIc_core"/>
</dbReference>
<evidence type="ECO:0000256" key="9">
    <source>
        <dbReference type="SAM" id="Coils"/>
    </source>
</evidence>
<evidence type="ECO:0000256" key="5">
    <source>
        <dbReference type="ARBA" id="ARBA00022840"/>
    </source>
</evidence>
<proteinExistence type="inferred from homology"/>
<dbReference type="EMBL" id="BARV01001591">
    <property type="protein sequence ID" value="GAH97994.1"/>
    <property type="molecule type" value="Genomic_DNA"/>
</dbReference>
<evidence type="ECO:0000256" key="3">
    <source>
        <dbReference type="ARBA" id="ARBA00022598"/>
    </source>
</evidence>
<evidence type="ECO:0000256" key="7">
    <source>
        <dbReference type="ARBA" id="ARBA00022917"/>
    </source>
</evidence>
<gene>
    <name evidence="11" type="ORF">S06H3_04513</name>
</gene>
<evidence type="ECO:0000313" key="11">
    <source>
        <dbReference type="EMBL" id="GAH97994.1"/>
    </source>
</evidence>
<comment type="similarity">
    <text evidence="1">Belongs to the class-II aminoacyl-tRNA synthetase family.</text>
</comment>
<evidence type="ECO:0000256" key="6">
    <source>
        <dbReference type="ARBA" id="ARBA00022884"/>
    </source>
</evidence>
<evidence type="ECO:0000256" key="4">
    <source>
        <dbReference type="ARBA" id="ARBA00022741"/>
    </source>
</evidence>
<feature type="non-terminal residue" evidence="11">
    <location>
        <position position="1"/>
    </location>
</feature>
<name>X1L6F4_9ZZZZ</name>
<comment type="caution">
    <text evidence="11">The sequence shown here is derived from an EMBL/GenBank/DDBJ whole genome shotgun (WGS) entry which is preliminary data.</text>
</comment>
<keyword evidence="6" id="KW-0694">RNA-binding</keyword>
<keyword evidence="2" id="KW-0820">tRNA-binding</keyword>
<dbReference type="InterPro" id="IPR002318">
    <property type="entry name" value="Ala-tRNA-lgiase_IIc"/>
</dbReference>
<organism evidence="11">
    <name type="scientific">marine sediment metagenome</name>
    <dbReference type="NCBI Taxonomy" id="412755"/>
    <lineage>
        <taxon>unclassified sequences</taxon>
        <taxon>metagenomes</taxon>
        <taxon>ecological metagenomes</taxon>
    </lineage>
</organism>
<keyword evidence="4" id="KW-0547">Nucleotide-binding</keyword>
<evidence type="ECO:0000256" key="1">
    <source>
        <dbReference type="ARBA" id="ARBA00008226"/>
    </source>
</evidence>
<dbReference type="AlphaFoldDB" id="X1L6F4"/>
<dbReference type="PANTHER" id="PTHR11777">
    <property type="entry name" value="ALANYL-TRNA SYNTHETASE"/>
    <property type="match status" value="1"/>
</dbReference>
<feature type="coiled-coil region" evidence="9">
    <location>
        <begin position="95"/>
        <end position="126"/>
    </location>
</feature>
<dbReference type="InterPro" id="IPR018162">
    <property type="entry name" value="Ala-tRNA-ligase_IIc_anticod-bd"/>
</dbReference>
<accession>X1L6F4</accession>
<protein>
    <recommendedName>
        <fullName evidence="10">Alanyl-transfer RNA synthetases family profile domain-containing protein</fullName>
    </recommendedName>
</protein>
<dbReference type="GO" id="GO:0005829">
    <property type="term" value="C:cytosol"/>
    <property type="evidence" value="ECO:0007669"/>
    <property type="project" value="TreeGrafter"/>
</dbReference>
<dbReference type="GO" id="GO:0000049">
    <property type="term" value="F:tRNA binding"/>
    <property type="evidence" value="ECO:0007669"/>
    <property type="project" value="UniProtKB-KW"/>
</dbReference>
<dbReference type="GO" id="GO:0004813">
    <property type="term" value="F:alanine-tRNA ligase activity"/>
    <property type="evidence" value="ECO:0007669"/>
    <property type="project" value="InterPro"/>
</dbReference>